<dbReference type="RefSeq" id="WP_158463082.1">
    <property type="nucleotide sequence ID" value="NZ_VZAD01000040.1"/>
</dbReference>
<evidence type="ECO:0000256" key="3">
    <source>
        <dbReference type="ARBA" id="ARBA00022603"/>
    </source>
</evidence>
<evidence type="ECO:0000259" key="7">
    <source>
        <dbReference type="Pfam" id="PF01555"/>
    </source>
</evidence>
<organism evidence="8 9">
    <name type="scientific">Segatella copri</name>
    <dbReference type="NCBI Taxonomy" id="165179"/>
    <lineage>
        <taxon>Bacteria</taxon>
        <taxon>Pseudomonadati</taxon>
        <taxon>Bacteroidota</taxon>
        <taxon>Bacteroidia</taxon>
        <taxon>Bacteroidales</taxon>
        <taxon>Prevotellaceae</taxon>
        <taxon>Segatella</taxon>
    </lineage>
</organism>
<dbReference type="Proteomes" id="UP000384372">
    <property type="component" value="Unassembled WGS sequence"/>
</dbReference>
<evidence type="ECO:0000313" key="8">
    <source>
        <dbReference type="EMBL" id="MQP11313.1"/>
    </source>
</evidence>
<evidence type="ECO:0000256" key="1">
    <source>
        <dbReference type="ARBA" id="ARBA00006594"/>
    </source>
</evidence>
<evidence type="ECO:0000256" key="4">
    <source>
        <dbReference type="ARBA" id="ARBA00022679"/>
    </source>
</evidence>
<dbReference type="GO" id="GO:0009007">
    <property type="term" value="F:site-specific DNA-methyltransferase (adenine-specific) activity"/>
    <property type="evidence" value="ECO:0007669"/>
    <property type="project" value="UniProtKB-EC"/>
</dbReference>
<sequence length="811" mass="92735">MAAIDQYIERIPNTELQEQIREEVARLTKKKRFGLVYENHLPDNVLMPEVTIRRGTKVALRGNTPNDVYEVQDIEKDNAVCRNLASLEDKTFLLDDLVAVAQRGDVIYPYLKPMDSVENAPDSDLWHTLIEADNYHALQTLAYLYPGMVDCIYIDPPYNKPDSHDWKYNCDYVDGTDAYRHSKWLSMMEARLKIAKKLLNPNDSVLIVTIDELEYHHLGCLLEQMFPEARIQMVSTVINTAGVSRGGEFSRSNEFIYFVQIGSSTPIALPLTNEWRGNTKTEKADRLVWNQLMRAGTNARRIDRQRLFYPLYISKDGKKIVKIGESLPLEIDRKTIVSDEKSVVIWPIRSNGDEGNWQIGQDTLKESYAKGYVRLGRFTNKGMAITYLKSGEQEKVENGTYPIKGYREDGSVIEGNSVYDRSWIPGTQWDLPLHNATYHGKQLLNKIIGGRFDFPKSLYAVHDTIRFFVANKPNALILDFFAGSGTTLHAVNLLNKEDGGHRRCIMVTNNEIGEPKEKELRPQGIRPGDEEWEKWGIARYVNWPRTKCSILGEDVNGKPIVGDYITSQTETKLTDRKFTQINFLPAEATKKQKKALVTLVNKQKDVKLPTMSDDVPFLVSEDDSYNASILFDTNEAEAWMEALDGNSHITHFYIVAEKDADFKRIKAEVSEVMGQIEETIPVKMPMSDGFKANAAFFKLGFLDKRSVARGRQLQELLPLLWMKAGAIGKCPESITDDYAIFPDNRMAILTDEAFFVRFKEDISQHPEIKVVYLITDSQNAYLAMTNELKGMKTFQLYRDYLDNFRINYATK</sequence>
<proteinExistence type="inferred from homology"/>
<dbReference type="InterPro" id="IPR002052">
    <property type="entry name" value="DNA_methylase_N6_adenine_CS"/>
</dbReference>
<evidence type="ECO:0000256" key="2">
    <source>
        <dbReference type="ARBA" id="ARBA00011900"/>
    </source>
</evidence>
<comment type="catalytic activity">
    <reaction evidence="6">
        <text>a 2'-deoxyadenosine in DNA + S-adenosyl-L-methionine = an N(6)-methyl-2'-deoxyadenosine in DNA + S-adenosyl-L-homocysteine + H(+)</text>
        <dbReference type="Rhea" id="RHEA:15197"/>
        <dbReference type="Rhea" id="RHEA-COMP:12418"/>
        <dbReference type="Rhea" id="RHEA-COMP:12419"/>
        <dbReference type="ChEBI" id="CHEBI:15378"/>
        <dbReference type="ChEBI" id="CHEBI:57856"/>
        <dbReference type="ChEBI" id="CHEBI:59789"/>
        <dbReference type="ChEBI" id="CHEBI:90615"/>
        <dbReference type="ChEBI" id="CHEBI:90616"/>
        <dbReference type="EC" id="2.1.1.72"/>
    </reaction>
</comment>
<keyword evidence="9" id="KW-1185">Reference proteome</keyword>
<dbReference type="GO" id="GO:0032259">
    <property type="term" value="P:methylation"/>
    <property type="evidence" value="ECO:0007669"/>
    <property type="project" value="UniProtKB-KW"/>
</dbReference>
<dbReference type="Pfam" id="PF01555">
    <property type="entry name" value="N6_N4_Mtase"/>
    <property type="match status" value="1"/>
</dbReference>
<dbReference type="PRINTS" id="PR00506">
    <property type="entry name" value="D21N6MTFRASE"/>
</dbReference>
<keyword evidence="3 8" id="KW-0489">Methyltransferase</keyword>
<keyword evidence="5" id="KW-0949">S-adenosyl-L-methionine</keyword>
<dbReference type="SUPFAM" id="SSF53335">
    <property type="entry name" value="S-adenosyl-L-methionine-dependent methyltransferases"/>
    <property type="match status" value="1"/>
</dbReference>
<dbReference type="EC" id="2.1.1.72" evidence="2"/>
<dbReference type="AlphaFoldDB" id="A0A6A7W9Z1"/>
<dbReference type="InterPro" id="IPR002941">
    <property type="entry name" value="DNA_methylase_N4/N6"/>
</dbReference>
<name>A0A6A7W9Z1_9BACT</name>
<dbReference type="InterPro" id="IPR002295">
    <property type="entry name" value="N4/N6-MTase_EcoPI_Mod-like"/>
</dbReference>
<protein>
    <recommendedName>
        <fullName evidence="2">site-specific DNA-methyltransferase (adenine-specific)</fullName>
        <ecNumber evidence="2">2.1.1.72</ecNumber>
    </recommendedName>
</protein>
<dbReference type="OrthoDB" id="9800801at2"/>
<evidence type="ECO:0000256" key="5">
    <source>
        <dbReference type="ARBA" id="ARBA00022691"/>
    </source>
</evidence>
<reference evidence="8 9" key="1">
    <citation type="submission" date="2019-09" db="EMBL/GenBank/DDBJ databases">
        <title>Distinct polysaccharide growth profiles of human intestinal Prevotella copri isolates.</title>
        <authorList>
            <person name="Fehlner-Peach H."/>
            <person name="Magnabosco C."/>
            <person name="Raghavan V."/>
            <person name="Scher J.U."/>
            <person name="Tett A."/>
            <person name="Cox L.M."/>
            <person name="Gottsegen C."/>
            <person name="Watters A."/>
            <person name="Wiltshire- Gordon J.D."/>
            <person name="Segata N."/>
            <person name="Bonneau R."/>
            <person name="Littman D.R."/>
        </authorList>
    </citation>
    <scope>NUCLEOTIDE SEQUENCE [LARGE SCALE GENOMIC DNA]</scope>
    <source>
        <strain evidence="9">iAQ1173</strain>
    </source>
</reference>
<dbReference type="EMBL" id="VZAD01000040">
    <property type="protein sequence ID" value="MQP11313.1"/>
    <property type="molecule type" value="Genomic_DNA"/>
</dbReference>
<feature type="domain" description="DNA methylase N-4/N-6" evidence="7">
    <location>
        <begin position="149"/>
        <end position="497"/>
    </location>
</feature>
<evidence type="ECO:0000256" key="6">
    <source>
        <dbReference type="ARBA" id="ARBA00047942"/>
    </source>
</evidence>
<accession>A0A6A7W9Z1</accession>
<gene>
    <name evidence="8" type="ORF">F7D20_04895</name>
</gene>
<dbReference type="InterPro" id="IPR029063">
    <property type="entry name" value="SAM-dependent_MTases_sf"/>
</dbReference>
<dbReference type="GO" id="GO:0008170">
    <property type="term" value="F:N-methyltransferase activity"/>
    <property type="evidence" value="ECO:0007669"/>
    <property type="project" value="InterPro"/>
</dbReference>
<keyword evidence="4 8" id="KW-0808">Transferase</keyword>
<dbReference type="Gene3D" id="3.40.50.150">
    <property type="entry name" value="Vaccinia Virus protein VP39"/>
    <property type="match status" value="1"/>
</dbReference>
<comment type="similarity">
    <text evidence="1">Belongs to the N(4)/N(6)-methyltransferase family.</text>
</comment>
<evidence type="ECO:0000313" key="9">
    <source>
        <dbReference type="Proteomes" id="UP000384372"/>
    </source>
</evidence>
<dbReference type="PROSITE" id="PS00092">
    <property type="entry name" value="N6_MTASE"/>
    <property type="match status" value="1"/>
</dbReference>
<comment type="caution">
    <text evidence="8">The sequence shown here is derived from an EMBL/GenBank/DDBJ whole genome shotgun (WGS) entry which is preliminary data.</text>
</comment>
<dbReference type="GO" id="GO:0003677">
    <property type="term" value="F:DNA binding"/>
    <property type="evidence" value="ECO:0007669"/>
    <property type="project" value="InterPro"/>
</dbReference>